<name>A0A1V3X6Z9_MYCKA</name>
<evidence type="ECO:0000313" key="2">
    <source>
        <dbReference type="EMBL" id="OOK74898.1"/>
    </source>
</evidence>
<feature type="compositionally biased region" description="Basic residues" evidence="1">
    <location>
        <begin position="33"/>
        <end position="42"/>
    </location>
</feature>
<gene>
    <name evidence="2" type="ORF">BZL29_4430</name>
</gene>
<evidence type="ECO:0008006" key="4">
    <source>
        <dbReference type="Google" id="ProtNLM"/>
    </source>
</evidence>
<dbReference type="STRING" id="1768.B1T50_10660"/>
<accession>A0A1V3X6Z9</accession>
<proteinExistence type="predicted"/>
<dbReference type="EMBL" id="MVBN01000004">
    <property type="protein sequence ID" value="OOK74898.1"/>
    <property type="molecule type" value="Genomic_DNA"/>
</dbReference>
<organism evidence="2 3">
    <name type="scientific">Mycobacterium kansasii</name>
    <dbReference type="NCBI Taxonomy" id="1768"/>
    <lineage>
        <taxon>Bacteria</taxon>
        <taxon>Bacillati</taxon>
        <taxon>Actinomycetota</taxon>
        <taxon>Actinomycetes</taxon>
        <taxon>Mycobacteriales</taxon>
        <taxon>Mycobacteriaceae</taxon>
        <taxon>Mycobacterium</taxon>
    </lineage>
</organism>
<evidence type="ECO:0000313" key="3">
    <source>
        <dbReference type="Proteomes" id="UP000188532"/>
    </source>
</evidence>
<dbReference type="Proteomes" id="UP000188532">
    <property type="component" value="Unassembled WGS sequence"/>
</dbReference>
<dbReference type="Pfam" id="PF11259">
    <property type="entry name" value="DUF3060"/>
    <property type="match status" value="1"/>
</dbReference>
<sequence>MVADIADCTTEARDHAHQIVSASDRIDGDCRRAGRPGCHKKQQAVDKPPVAEMNNTINDGTFGKTETLDCAGGKSLNIGGSKNTLTVKGRCAKVIIGGDDNKISFENIETELTVAGLNNTVTYRDGDPSVADLGTGNSITKG</sequence>
<reference evidence="2 3" key="1">
    <citation type="submission" date="2017-02" db="EMBL/GenBank/DDBJ databases">
        <title>Complete genome sequences of Mycobacterium kansasii strains isolated from rhesus macaques.</title>
        <authorList>
            <person name="Panda A."/>
            <person name="Nagaraj S."/>
            <person name="Zhao X."/>
            <person name="Tettelin H."/>
            <person name="Detolla L.J."/>
        </authorList>
    </citation>
    <scope>NUCLEOTIDE SEQUENCE [LARGE SCALE GENOMIC DNA]</scope>
    <source>
        <strain evidence="2 3">11-3469</strain>
    </source>
</reference>
<feature type="region of interest" description="Disordered" evidence="1">
    <location>
        <begin position="33"/>
        <end position="58"/>
    </location>
</feature>
<dbReference type="AlphaFoldDB" id="A0A1V3X6Z9"/>
<evidence type="ECO:0000256" key="1">
    <source>
        <dbReference type="SAM" id="MobiDB-lite"/>
    </source>
</evidence>
<protein>
    <recommendedName>
        <fullName evidence="4">DUF3060 domain-containing protein</fullName>
    </recommendedName>
</protein>
<dbReference type="InterPro" id="IPR021417">
    <property type="entry name" value="DUF3060"/>
</dbReference>
<comment type="caution">
    <text evidence="2">The sequence shown here is derived from an EMBL/GenBank/DDBJ whole genome shotgun (WGS) entry which is preliminary data.</text>
</comment>